<name>A0A381PUA9_9ZZZZ</name>
<dbReference type="PROSITE" id="PS50011">
    <property type="entry name" value="PROTEIN_KINASE_DOM"/>
    <property type="match status" value="1"/>
</dbReference>
<evidence type="ECO:0000259" key="1">
    <source>
        <dbReference type="PROSITE" id="PS50011"/>
    </source>
</evidence>
<reference evidence="2" key="1">
    <citation type="submission" date="2018-05" db="EMBL/GenBank/DDBJ databases">
        <authorList>
            <person name="Lanie J.A."/>
            <person name="Ng W.-L."/>
            <person name="Kazmierczak K.M."/>
            <person name="Andrzejewski T.M."/>
            <person name="Davidsen T.M."/>
            <person name="Wayne K.J."/>
            <person name="Tettelin H."/>
            <person name="Glass J.I."/>
            <person name="Rusch D."/>
            <person name="Podicherti R."/>
            <person name="Tsui H.-C.T."/>
            <person name="Winkler M.E."/>
        </authorList>
    </citation>
    <scope>NUCLEOTIDE SEQUENCE</scope>
</reference>
<dbReference type="GO" id="GO:0005524">
    <property type="term" value="F:ATP binding"/>
    <property type="evidence" value="ECO:0007669"/>
    <property type="project" value="InterPro"/>
</dbReference>
<dbReference type="AlphaFoldDB" id="A0A381PUA9"/>
<sequence length="180" mass="21453">MRGFIDRKFIRHENKIYQVLKGIKGVPKCYGLTENSDLILEFIEGDSFRNVEQTLDNRDQFFKDLLEVILCMHKAGISHGDLKRKDNILVSDSNQPYLIDFGTALHSKPSDTWPKSWLFNVFKQTDLNAWIKHKYARNYDLINENDMTYYSPNATEKIVRIIRRFWRTITLRNYRKSKKQ</sequence>
<dbReference type="InterPro" id="IPR011009">
    <property type="entry name" value="Kinase-like_dom_sf"/>
</dbReference>
<accession>A0A381PUA9</accession>
<dbReference type="EMBL" id="UINC01001093">
    <property type="protein sequence ID" value="SUZ70490.1"/>
    <property type="molecule type" value="Genomic_DNA"/>
</dbReference>
<feature type="domain" description="Protein kinase" evidence="1">
    <location>
        <begin position="1"/>
        <end position="180"/>
    </location>
</feature>
<gene>
    <name evidence="2" type="ORF">METZ01_LOCUS23344</name>
</gene>
<protein>
    <recommendedName>
        <fullName evidence="1">Protein kinase domain-containing protein</fullName>
    </recommendedName>
</protein>
<evidence type="ECO:0000313" key="2">
    <source>
        <dbReference type="EMBL" id="SUZ70490.1"/>
    </source>
</evidence>
<proteinExistence type="predicted"/>
<organism evidence="2">
    <name type="scientific">marine metagenome</name>
    <dbReference type="NCBI Taxonomy" id="408172"/>
    <lineage>
        <taxon>unclassified sequences</taxon>
        <taxon>metagenomes</taxon>
        <taxon>ecological metagenomes</taxon>
    </lineage>
</organism>
<dbReference type="InterPro" id="IPR000719">
    <property type="entry name" value="Prot_kinase_dom"/>
</dbReference>
<dbReference type="Pfam" id="PF00069">
    <property type="entry name" value="Pkinase"/>
    <property type="match status" value="1"/>
</dbReference>
<dbReference type="SUPFAM" id="SSF56112">
    <property type="entry name" value="Protein kinase-like (PK-like)"/>
    <property type="match status" value="1"/>
</dbReference>
<dbReference type="GO" id="GO:0004672">
    <property type="term" value="F:protein kinase activity"/>
    <property type="evidence" value="ECO:0007669"/>
    <property type="project" value="InterPro"/>
</dbReference>
<dbReference type="Gene3D" id="1.10.510.10">
    <property type="entry name" value="Transferase(Phosphotransferase) domain 1"/>
    <property type="match status" value="1"/>
</dbReference>